<evidence type="ECO:0000313" key="2">
    <source>
        <dbReference type="EMBL" id="GAG99145.1"/>
    </source>
</evidence>
<feature type="transmembrane region" description="Helical" evidence="1">
    <location>
        <begin position="51"/>
        <end position="70"/>
    </location>
</feature>
<gene>
    <name evidence="2" type="ORF">S01H4_37297</name>
</gene>
<feature type="transmembrane region" description="Helical" evidence="1">
    <location>
        <begin position="178"/>
        <end position="197"/>
    </location>
</feature>
<dbReference type="EMBL" id="BART01020024">
    <property type="protein sequence ID" value="GAG99145.1"/>
    <property type="molecule type" value="Genomic_DNA"/>
</dbReference>
<keyword evidence="1" id="KW-0472">Membrane</keyword>
<accession>X1BVS5</accession>
<evidence type="ECO:0000256" key="1">
    <source>
        <dbReference type="SAM" id="Phobius"/>
    </source>
</evidence>
<sequence>LIPFVFCLGYISFYPLIDFLFIALSSESDEGLTPFHKFIGNKIINISKSKIISVIMAILLYLLFIIPPLLLSLVGLPFFMIWISWLLAYPLMILTFYGSKGYIAGISNEYYHIPEIKRSLFLNFEDSKRGMKQFISNPKPFILLGLMLFVFVWAWISMSQTIIFFFSGSLAISTMTSYFVFVTLLFGIVGYFTRFWGRKIKYRGIDIYFAAYLMAAIGINVLVNFLIVNPDKLKETFNYWSLTIDITPNFILFAWAAVIEEICMIIFTSYYFLSKNNEFTKNLKYSKITEYGQA</sequence>
<proteinExistence type="predicted"/>
<keyword evidence="1" id="KW-0812">Transmembrane</keyword>
<name>X1BVS5_9ZZZZ</name>
<feature type="transmembrane region" description="Helical" evidence="1">
    <location>
        <begin position="76"/>
        <end position="97"/>
    </location>
</feature>
<feature type="transmembrane region" description="Helical" evidence="1">
    <location>
        <begin position="209"/>
        <end position="230"/>
    </location>
</feature>
<feature type="non-terminal residue" evidence="2">
    <location>
        <position position="294"/>
    </location>
</feature>
<feature type="transmembrane region" description="Helical" evidence="1">
    <location>
        <begin position="250"/>
        <end position="273"/>
    </location>
</feature>
<comment type="caution">
    <text evidence="2">The sequence shown here is derived from an EMBL/GenBank/DDBJ whole genome shotgun (WGS) entry which is preliminary data.</text>
</comment>
<dbReference type="AlphaFoldDB" id="X1BVS5"/>
<protein>
    <submittedName>
        <fullName evidence="2">Uncharacterized protein</fullName>
    </submittedName>
</protein>
<keyword evidence="1" id="KW-1133">Transmembrane helix</keyword>
<reference evidence="2" key="1">
    <citation type="journal article" date="2014" name="Front. Microbiol.">
        <title>High frequency of phylogenetically diverse reductive dehalogenase-homologous genes in deep subseafloor sedimentary metagenomes.</title>
        <authorList>
            <person name="Kawai M."/>
            <person name="Futagami T."/>
            <person name="Toyoda A."/>
            <person name="Takaki Y."/>
            <person name="Nishi S."/>
            <person name="Hori S."/>
            <person name="Arai W."/>
            <person name="Tsubouchi T."/>
            <person name="Morono Y."/>
            <person name="Uchiyama I."/>
            <person name="Ito T."/>
            <person name="Fujiyama A."/>
            <person name="Inagaki F."/>
            <person name="Takami H."/>
        </authorList>
    </citation>
    <scope>NUCLEOTIDE SEQUENCE</scope>
    <source>
        <strain evidence="2">Expedition CK06-06</strain>
    </source>
</reference>
<organism evidence="2">
    <name type="scientific">marine sediment metagenome</name>
    <dbReference type="NCBI Taxonomy" id="412755"/>
    <lineage>
        <taxon>unclassified sequences</taxon>
        <taxon>metagenomes</taxon>
        <taxon>ecological metagenomes</taxon>
    </lineage>
</organism>
<feature type="transmembrane region" description="Helical" evidence="1">
    <location>
        <begin position="141"/>
        <end position="166"/>
    </location>
</feature>
<feature type="non-terminal residue" evidence="2">
    <location>
        <position position="1"/>
    </location>
</feature>